<dbReference type="SUPFAM" id="SSF109604">
    <property type="entry name" value="HD-domain/PDEase-like"/>
    <property type="match status" value="1"/>
</dbReference>
<organism evidence="4">
    <name type="scientific">mine drainage metagenome</name>
    <dbReference type="NCBI Taxonomy" id="410659"/>
    <lineage>
        <taxon>unclassified sequences</taxon>
        <taxon>metagenomes</taxon>
        <taxon>ecological metagenomes</taxon>
    </lineage>
</organism>
<evidence type="ECO:0000259" key="3">
    <source>
        <dbReference type="PROSITE" id="PS51880"/>
    </source>
</evidence>
<evidence type="ECO:0000256" key="1">
    <source>
        <dbReference type="ARBA" id="ARBA00007476"/>
    </source>
</evidence>
<dbReference type="InterPro" id="IPR012675">
    <property type="entry name" value="Beta-grasp_dom_sf"/>
</dbReference>
<dbReference type="SUPFAM" id="SSF81271">
    <property type="entry name" value="TGS-like"/>
    <property type="match status" value="1"/>
</dbReference>
<dbReference type="EMBL" id="CABR01000060">
    <property type="protein sequence ID" value="CBI09991.1"/>
    <property type="molecule type" value="Genomic_DNA"/>
</dbReference>
<dbReference type="InterPro" id="IPR012676">
    <property type="entry name" value="TGS-like"/>
</dbReference>
<dbReference type="GO" id="GO:0016301">
    <property type="term" value="F:kinase activity"/>
    <property type="evidence" value="ECO:0007669"/>
    <property type="project" value="UniProtKB-KW"/>
</dbReference>
<dbReference type="FunFam" id="3.30.460.10:FF:000001">
    <property type="entry name" value="GTP pyrophosphokinase RelA"/>
    <property type="match status" value="1"/>
</dbReference>
<dbReference type="Pfam" id="PF04607">
    <property type="entry name" value="RelA_SpoT"/>
    <property type="match status" value="1"/>
</dbReference>
<keyword evidence="4" id="KW-0418">Kinase</keyword>
<dbReference type="InterPro" id="IPR004811">
    <property type="entry name" value="RelA/Spo_fam"/>
</dbReference>
<dbReference type="InterPro" id="IPR043519">
    <property type="entry name" value="NT_sf"/>
</dbReference>
<dbReference type="InterPro" id="IPR033655">
    <property type="entry name" value="TGS_RelA/SpoT"/>
</dbReference>
<dbReference type="InterPro" id="IPR002912">
    <property type="entry name" value="ACT_dom"/>
</dbReference>
<dbReference type="FunFam" id="3.10.20.30:FF:000002">
    <property type="entry name" value="GTP pyrophosphokinase (RelA/SpoT)"/>
    <property type="match status" value="1"/>
</dbReference>
<evidence type="ECO:0000313" key="4">
    <source>
        <dbReference type="EMBL" id="CBI09991.1"/>
    </source>
</evidence>
<dbReference type="GO" id="GO:0008728">
    <property type="term" value="F:GTP diphosphokinase activity"/>
    <property type="evidence" value="ECO:0007669"/>
    <property type="project" value="UniProtKB-EC"/>
</dbReference>
<dbReference type="InterPro" id="IPR007685">
    <property type="entry name" value="RelA_SpoT"/>
</dbReference>
<dbReference type="CDD" id="cd01668">
    <property type="entry name" value="TGS_RSH"/>
    <property type="match status" value="1"/>
</dbReference>
<dbReference type="InterPro" id="IPR004095">
    <property type="entry name" value="TGS"/>
</dbReference>
<feature type="domain" description="TGS" evidence="3">
    <location>
        <begin position="386"/>
        <end position="447"/>
    </location>
</feature>
<proteinExistence type="inferred from homology"/>
<name>E6QRW9_9ZZZZ</name>
<sequence length="715" mass="80167">MVMREPEASDLTQQMPHLIAGADAVGSELITRVAQWRHAEADETAWAHALGTALLVAHLQLDAHSVAAALLLGTDVTDAPVDEEVMPLVRGVNQLEGIGQLLGNTDKSRRDGHDQAENLRQMLLAMATDIRVVLIKLAECLQSLRTIIQSGDKLTQQRLASEAQELFAPLANRLGVWQIKWEMEDLAYRILEPENYRRIARLLDEKRLDRECYINKVVTQLQTGLSHEGIAAEVTGRPKHIVSIINKMNRKHLGFDELYDIRAVRILVPELKDCYTALGLVHHLWQPIVGEFDDYIAHPKLNDYRSLHTGVVGPENKALEVQIRTFAMHQHAELGVAAHWRYKEGGGKSDAMIDKIAWLRQILRWKEKNSDNQALADLFRNELFQDRIYVLTPQGQVIDLESGASPVDFAYHVHTDLGHRCRGARVDGVIVSLNTPLKNGQRVEILTVKQGAPSRDWLNPALGYLVTARARAKVRHWFRTEHFTEHVNVGREVLERELRRLRAHDINIDKLAGKLGHARGEEFFAALGRNDIGMHALATAIESLTAQALPANPPPMRTRVATLLDAQSVWIEGVSGLPVTFAKCCHPAPPSSIVAYITQARGVTVHRRNCPSILRLDVSRQDRLLAASWSDSAQENLVKLRVEAFDRQGLLRDVSALLTKEKVSVLSVNIESRADMSIMHFQVQAQSTVDRALSRIRHLPHVMLAERVNYPENGS</sequence>
<accession>E6QRW9</accession>
<dbReference type="InterPro" id="IPR045865">
    <property type="entry name" value="ACT-like_dom_sf"/>
</dbReference>
<dbReference type="InterPro" id="IPR045600">
    <property type="entry name" value="RelA/SpoT_AH_RIS"/>
</dbReference>
<dbReference type="Gene3D" id="3.10.20.30">
    <property type="match status" value="1"/>
</dbReference>
<dbReference type="GO" id="GO:0008893">
    <property type="term" value="F:guanosine-3',5'-bis(diphosphate) 3'-diphosphatase activity"/>
    <property type="evidence" value="ECO:0007669"/>
    <property type="project" value="TreeGrafter"/>
</dbReference>
<comment type="caution">
    <text evidence="4">The sequence shown here is derived from an EMBL/GenBank/DDBJ whole genome shotgun (WGS) entry which is preliminary data.</text>
</comment>
<dbReference type="SMART" id="SM00954">
    <property type="entry name" value="RelA_SpoT"/>
    <property type="match status" value="1"/>
</dbReference>
<dbReference type="Pfam" id="PF02824">
    <property type="entry name" value="TGS"/>
    <property type="match status" value="1"/>
</dbReference>
<dbReference type="PANTHER" id="PTHR21262:SF31">
    <property type="entry name" value="GTP PYROPHOSPHOKINASE"/>
    <property type="match status" value="1"/>
</dbReference>
<dbReference type="Pfam" id="PF13328">
    <property type="entry name" value="HD_4"/>
    <property type="match status" value="1"/>
</dbReference>
<dbReference type="Pfam" id="PF13291">
    <property type="entry name" value="ACT_4"/>
    <property type="match status" value="1"/>
</dbReference>
<dbReference type="GO" id="GO:0005886">
    <property type="term" value="C:plasma membrane"/>
    <property type="evidence" value="ECO:0007669"/>
    <property type="project" value="TreeGrafter"/>
</dbReference>
<comment type="similarity">
    <text evidence="1">Belongs to the RelA/SpoT family.</text>
</comment>
<dbReference type="PROSITE" id="PS51671">
    <property type="entry name" value="ACT"/>
    <property type="match status" value="1"/>
</dbReference>
<dbReference type="GO" id="GO:0015969">
    <property type="term" value="P:guanosine tetraphosphate metabolic process"/>
    <property type="evidence" value="ECO:0007669"/>
    <property type="project" value="InterPro"/>
</dbReference>
<dbReference type="GO" id="GO:0042594">
    <property type="term" value="P:response to starvation"/>
    <property type="evidence" value="ECO:0007669"/>
    <property type="project" value="TreeGrafter"/>
</dbReference>
<dbReference type="Pfam" id="PF19296">
    <property type="entry name" value="RelA_AH_RIS"/>
    <property type="match status" value="1"/>
</dbReference>
<dbReference type="PROSITE" id="PS51880">
    <property type="entry name" value="TGS"/>
    <property type="match status" value="1"/>
</dbReference>
<dbReference type="CDD" id="cd05399">
    <property type="entry name" value="NT_Rel-Spo_like"/>
    <property type="match status" value="1"/>
</dbReference>
<dbReference type="CDD" id="cd04876">
    <property type="entry name" value="ACT_RelA-SpoT"/>
    <property type="match status" value="1"/>
</dbReference>
<dbReference type="SUPFAM" id="SSF55021">
    <property type="entry name" value="ACT-like"/>
    <property type="match status" value="1"/>
</dbReference>
<dbReference type="NCBIfam" id="TIGR00691">
    <property type="entry name" value="spoT_relA"/>
    <property type="match status" value="1"/>
</dbReference>
<evidence type="ECO:0000259" key="2">
    <source>
        <dbReference type="PROSITE" id="PS51671"/>
    </source>
</evidence>
<dbReference type="EC" id="2.7.6.5" evidence="4"/>
<feature type="domain" description="ACT" evidence="2">
    <location>
        <begin position="639"/>
        <end position="710"/>
    </location>
</feature>
<dbReference type="AlphaFoldDB" id="E6QRW9"/>
<keyword evidence="4" id="KW-0808">Transferase</keyword>
<reference evidence="4" key="1">
    <citation type="submission" date="2009-10" db="EMBL/GenBank/DDBJ databases">
        <title>Diversity of trophic interactions inside an arsenic-rich microbial ecosystem.</title>
        <authorList>
            <person name="Bertin P.N."/>
            <person name="Heinrich-Salmeron A."/>
            <person name="Pelletier E."/>
            <person name="Goulhen-Chollet F."/>
            <person name="Arsene-Ploetze F."/>
            <person name="Gallien S."/>
            <person name="Calteau A."/>
            <person name="Vallenet D."/>
            <person name="Casiot C."/>
            <person name="Chane-Woon-Ming B."/>
            <person name="Giloteaux L."/>
            <person name="Barakat M."/>
            <person name="Bonnefoy V."/>
            <person name="Bruneel O."/>
            <person name="Chandler M."/>
            <person name="Cleiss J."/>
            <person name="Duran R."/>
            <person name="Elbaz-Poulichet F."/>
            <person name="Fonknechten N."/>
            <person name="Lauga B."/>
            <person name="Mornico D."/>
            <person name="Ortet P."/>
            <person name="Schaeffer C."/>
            <person name="Siguier P."/>
            <person name="Alexander Thil Smith A."/>
            <person name="Van Dorsselaer A."/>
            <person name="Weissenbach J."/>
            <person name="Medigue C."/>
            <person name="Le Paslier D."/>
        </authorList>
    </citation>
    <scope>NUCLEOTIDE SEQUENCE</scope>
</reference>
<dbReference type="Gene3D" id="3.30.70.260">
    <property type="match status" value="1"/>
</dbReference>
<protein>
    <submittedName>
        <fullName evidence="4">GTP pyrophosphokinase</fullName>
        <ecNumber evidence="4">2.7.6.5</ecNumber>
    </submittedName>
</protein>
<dbReference type="Gene3D" id="3.30.460.10">
    <property type="entry name" value="Beta Polymerase, domain 2"/>
    <property type="match status" value="1"/>
</dbReference>
<dbReference type="PANTHER" id="PTHR21262">
    <property type="entry name" value="GUANOSINE-3',5'-BIS DIPHOSPHATE 3'-PYROPHOSPHOHYDROLASE"/>
    <property type="match status" value="1"/>
</dbReference>
<dbReference type="Gene3D" id="1.10.3210.10">
    <property type="entry name" value="Hypothetical protein af1432"/>
    <property type="match status" value="1"/>
</dbReference>
<gene>
    <name evidence="4" type="primary">relA</name>
    <name evidence="4" type="ORF">CARN7_0744</name>
</gene>
<dbReference type="SUPFAM" id="SSF81301">
    <property type="entry name" value="Nucleotidyltransferase"/>
    <property type="match status" value="1"/>
</dbReference>